<reference evidence="4" key="1">
    <citation type="journal article" date="2021" name="PeerJ">
        <title>Extensive microbial diversity within the chicken gut microbiome revealed by metagenomics and culture.</title>
        <authorList>
            <person name="Gilroy R."/>
            <person name="Ravi A."/>
            <person name="Getino M."/>
            <person name="Pursley I."/>
            <person name="Horton D.L."/>
            <person name="Alikhan N.F."/>
            <person name="Baker D."/>
            <person name="Gharbi K."/>
            <person name="Hall N."/>
            <person name="Watson M."/>
            <person name="Adriaenssens E.M."/>
            <person name="Foster-Nyarko E."/>
            <person name="Jarju S."/>
            <person name="Secka A."/>
            <person name="Antonio M."/>
            <person name="Oren A."/>
            <person name="Chaudhuri R.R."/>
            <person name="La Ragione R."/>
            <person name="Hildebrand F."/>
            <person name="Pallen M.J."/>
        </authorList>
    </citation>
    <scope>NUCLEOTIDE SEQUENCE</scope>
    <source>
        <strain evidence="4">ChiSxjej3B15-1167</strain>
    </source>
</reference>
<evidence type="ECO:0000313" key="4">
    <source>
        <dbReference type="EMBL" id="HIX73254.1"/>
    </source>
</evidence>
<organism evidence="4 5">
    <name type="scientific">Candidatus Anaerobutyricum stercoripullorum</name>
    <dbReference type="NCBI Taxonomy" id="2838456"/>
    <lineage>
        <taxon>Bacteria</taxon>
        <taxon>Bacillati</taxon>
        <taxon>Bacillota</taxon>
        <taxon>Clostridia</taxon>
        <taxon>Lachnospirales</taxon>
        <taxon>Lachnospiraceae</taxon>
        <taxon>Anaerobutyricum</taxon>
    </lineage>
</organism>
<dbReference type="InterPro" id="IPR034829">
    <property type="entry name" value="DnaD-like_sf"/>
</dbReference>
<dbReference type="InterPro" id="IPR053162">
    <property type="entry name" value="DnaD"/>
</dbReference>
<evidence type="ECO:0000259" key="3">
    <source>
        <dbReference type="Pfam" id="PF07261"/>
    </source>
</evidence>
<comment type="similarity">
    <text evidence="1">Belongs to the DnaB/DnaD family.</text>
</comment>
<protein>
    <submittedName>
        <fullName evidence="4">DnaD domain protein</fullName>
    </submittedName>
</protein>
<dbReference type="PANTHER" id="PTHR37293">
    <property type="entry name" value="PHAGE REPLICATION PROTEIN-RELATED"/>
    <property type="match status" value="1"/>
</dbReference>
<dbReference type="Proteomes" id="UP000886805">
    <property type="component" value="Unassembled WGS sequence"/>
</dbReference>
<proteinExistence type="inferred from homology"/>
<dbReference type="InterPro" id="IPR017019">
    <property type="entry name" value="DNA_replication_prd_bac"/>
</dbReference>
<dbReference type="AlphaFoldDB" id="A0A9D1X5G0"/>
<accession>A0A9D1X5G0</accession>
<dbReference type="EMBL" id="DXEQ01000289">
    <property type="protein sequence ID" value="HIX73254.1"/>
    <property type="molecule type" value="Genomic_DNA"/>
</dbReference>
<evidence type="ECO:0000256" key="1">
    <source>
        <dbReference type="ARBA" id="ARBA00093462"/>
    </source>
</evidence>
<feature type="domain" description="DnaB/C C-terminal" evidence="3">
    <location>
        <begin position="150"/>
        <end position="220"/>
    </location>
</feature>
<feature type="compositionally biased region" description="Low complexity" evidence="2">
    <location>
        <begin position="103"/>
        <end position="114"/>
    </location>
</feature>
<feature type="compositionally biased region" description="Polar residues" evidence="2">
    <location>
        <begin position="309"/>
        <end position="322"/>
    </location>
</feature>
<sequence>MDKITLKNTLHHTTTILPNEFIDHYMIRADGEYVKIYLLILRLMNQNLPVEIDQLADTLELTRKDILRALKYWEKEGLLAMEDETAQTDAKSGGQAADGVPGNGQAAAQATAGGSDSYPTLPQVPEKTNRSMSDIEQSIKGTDLEQTLYMAETYFGRPLSASELNSFCYITDSLRFSSELLEYLIEYCISRGKKSVRYMESVAINWFQQGIDTIQKARQESSQYTQNVFPVMKAFGINRNPGPAELDYIKRWNALGFETEIIIEACNRTLLATHQASFPYANRILSDWKKSGVRTAEDIRSLDQKFHAASQSENPGAPSSRSGGRAQNYGRNTGNAFHNFGEHSYDYDDLESRLLEKNRK</sequence>
<reference evidence="4" key="2">
    <citation type="submission" date="2021-04" db="EMBL/GenBank/DDBJ databases">
        <authorList>
            <person name="Gilroy R."/>
        </authorList>
    </citation>
    <scope>NUCLEOTIDE SEQUENCE</scope>
    <source>
        <strain evidence="4">ChiSxjej3B15-1167</strain>
    </source>
</reference>
<dbReference type="InterPro" id="IPR006343">
    <property type="entry name" value="DnaB/C_C"/>
</dbReference>
<dbReference type="NCBIfam" id="TIGR01446">
    <property type="entry name" value="DnaD_dom"/>
    <property type="match status" value="2"/>
</dbReference>
<dbReference type="Pfam" id="PF07261">
    <property type="entry name" value="DnaB_2"/>
    <property type="match status" value="2"/>
</dbReference>
<feature type="region of interest" description="Disordered" evidence="2">
    <location>
        <begin position="306"/>
        <end position="343"/>
    </location>
</feature>
<dbReference type="Gene3D" id="1.10.10.630">
    <property type="entry name" value="DnaD domain-like"/>
    <property type="match status" value="2"/>
</dbReference>
<feature type="domain" description="DnaB/C C-terminal" evidence="3">
    <location>
        <begin position="237"/>
        <end position="300"/>
    </location>
</feature>
<dbReference type="SUPFAM" id="SSF158499">
    <property type="entry name" value="DnaD domain-like"/>
    <property type="match status" value="2"/>
</dbReference>
<name>A0A9D1X5G0_9FIRM</name>
<comment type="caution">
    <text evidence="4">The sequence shown here is derived from an EMBL/GenBank/DDBJ whole genome shotgun (WGS) entry which is preliminary data.</text>
</comment>
<feature type="region of interest" description="Disordered" evidence="2">
    <location>
        <begin position="85"/>
        <end position="134"/>
    </location>
</feature>
<gene>
    <name evidence="4" type="ORF">H9849_09565</name>
</gene>
<evidence type="ECO:0000256" key="2">
    <source>
        <dbReference type="SAM" id="MobiDB-lite"/>
    </source>
</evidence>
<evidence type="ECO:0000313" key="5">
    <source>
        <dbReference type="Proteomes" id="UP000886805"/>
    </source>
</evidence>
<dbReference type="PIRSF" id="PIRSF033722">
    <property type="entry name" value="DnaD_CA_C3587_prd"/>
    <property type="match status" value="1"/>
</dbReference>
<dbReference type="PANTHER" id="PTHR37293:SF5">
    <property type="entry name" value="DNA REPLICATION PROTEIN"/>
    <property type="match status" value="1"/>
</dbReference>